<protein>
    <submittedName>
        <fullName evidence="9">4-hydroxy-3-methylbut-2-enyl diphosphate reductase</fullName>
        <ecNumber evidence="9">1.17.7.4</ecNumber>
    </submittedName>
</protein>
<comment type="pathway">
    <text evidence="7">Isoprenoid biosynthesis; isopentenyl diphosphate biosynthesis via DXP pathway; isopentenyl diphosphate from 1-deoxy-D-xylulose 5-phosphate: step 6/6.</text>
</comment>
<comment type="cofactor">
    <cofactor evidence="1">
        <name>[4Fe-4S] cluster</name>
        <dbReference type="ChEBI" id="CHEBI:49883"/>
    </cofactor>
</comment>
<keyword evidence="3" id="KW-0479">Metal-binding</keyword>
<gene>
    <name evidence="9" type="ORF">EOJ36_04965</name>
</gene>
<dbReference type="Gene3D" id="3.40.50.11270">
    <property type="match status" value="1"/>
</dbReference>
<evidence type="ECO:0000256" key="7">
    <source>
        <dbReference type="ARBA" id="ARBA00046313"/>
    </source>
</evidence>
<dbReference type="PANTHER" id="PTHR31619">
    <property type="entry name" value="4-HYDROXY-3-METHYLBUT-2-ENYL DIPHOSPHATE REDUCTASE, CHLOROPLASTIC"/>
    <property type="match status" value="1"/>
</dbReference>
<keyword evidence="2" id="KW-0004">4Fe-4S</keyword>
<proteinExistence type="predicted"/>
<reference evidence="9 10" key="1">
    <citation type="submission" date="2019-01" db="EMBL/GenBank/DDBJ databases">
        <authorList>
            <person name="Chen W.-M."/>
        </authorList>
    </citation>
    <scope>NUCLEOTIDE SEQUENCE [LARGE SCALE GENOMIC DNA]</scope>
    <source>
        <strain evidence="9 10">FSY-15</strain>
    </source>
</reference>
<dbReference type="InterPro" id="IPR003451">
    <property type="entry name" value="LytB/IspH"/>
</dbReference>
<evidence type="ECO:0000256" key="3">
    <source>
        <dbReference type="ARBA" id="ARBA00022723"/>
    </source>
</evidence>
<keyword evidence="6" id="KW-0411">Iron-sulfur</keyword>
<dbReference type="PANTHER" id="PTHR31619:SF5">
    <property type="entry name" value="4-HYDROXY-3-METHYLBUT-2-ENYL DIPHOSPHATE REDUCTASE, CHLOROPLASTIC"/>
    <property type="match status" value="1"/>
</dbReference>
<dbReference type="GO" id="GO:0019288">
    <property type="term" value="P:isopentenyl diphosphate biosynthetic process, methylerythritol 4-phosphate pathway"/>
    <property type="evidence" value="ECO:0007669"/>
    <property type="project" value="InterPro"/>
</dbReference>
<evidence type="ECO:0000256" key="5">
    <source>
        <dbReference type="ARBA" id="ARBA00023004"/>
    </source>
</evidence>
<dbReference type="Pfam" id="PF02401">
    <property type="entry name" value="LYTB"/>
    <property type="match status" value="1"/>
</dbReference>
<evidence type="ECO:0000313" key="9">
    <source>
        <dbReference type="EMBL" id="RVU25771.1"/>
    </source>
</evidence>
<comment type="pathway">
    <text evidence="8">Isoprenoid biosynthesis; dimethylallyl diphosphate biosynthesis; dimethylallyl diphosphate from (2E)-4-hydroxy-3-methylbutenyl diphosphate: step 1/1.</text>
</comment>
<dbReference type="RefSeq" id="WP_127802959.1">
    <property type="nucleotide sequence ID" value="NZ_SACY01000002.1"/>
</dbReference>
<dbReference type="GO" id="GO:0051539">
    <property type="term" value="F:4 iron, 4 sulfur cluster binding"/>
    <property type="evidence" value="ECO:0007669"/>
    <property type="project" value="UniProtKB-KW"/>
</dbReference>
<dbReference type="EC" id="1.17.7.4" evidence="9"/>
<accession>A0A437PU32</accession>
<evidence type="ECO:0000256" key="2">
    <source>
        <dbReference type="ARBA" id="ARBA00022485"/>
    </source>
</evidence>
<sequence>MKSFSIPNLFKSELIGKIKEKRRVKDKLKKDFSPSFLDFGPVQIYLSRHFGFCYGVENAIEIAYQVIENHPDKRIFLLSEMIHNPSVNEDLLDRGLRFIQDTKGNQLIPWNELKSDDIVIVPAFGTTLEIQEKLKSIGIDSYAYDTTCPFVEKVWNRASAIGQKQYTVIVHGKPTHEETKATFSHSKESAPTLILKNYAQAEKLIPYLRKEKNRADFFSDFHGQYSKGFNPETDLQKIGVVNQTTMLASDTQEIVDLLRKTMVDFYQLQPNEVVERFADTRDTLCYATNDNQSATYGLLTQEADFAIVAGGYNSSNTSHIVALCEEKLPTYFINSEDKLISNKKVKHFLYESKKEKETSNFIPEKDKVIIMLTCGASCPDPIVEGILRKLISFFPTAQNPDEVVENWLNLN</sequence>
<evidence type="ECO:0000313" key="10">
    <source>
        <dbReference type="Proteomes" id="UP000282832"/>
    </source>
</evidence>
<dbReference type="GO" id="GO:0046872">
    <property type="term" value="F:metal ion binding"/>
    <property type="evidence" value="ECO:0007669"/>
    <property type="project" value="UniProtKB-KW"/>
</dbReference>
<evidence type="ECO:0000256" key="1">
    <source>
        <dbReference type="ARBA" id="ARBA00001966"/>
    </source>
</evidence>
<name>A0A437PU32_9BACT</name>
<dbReference type="OrthoDB" id="9777362at2"/>
<dbReference type="GO" id="GO:0051745">
    <property type="term" value="F:4-hydroxy-3-methylbut-2-enyl diphosphate reductase activity"/>
    <property type="evidence" value="ECO:0007669"/>
    <property type="project" value="UniProtKB-EC"/>
</dbReference>
<dbReference type="NCBIfam" id="TIGR00216">
    <property type="entry name" value="ispH_lytB"/>
    <property type="match status" value="1"/>
</dbReference>
<keyword evidence="5" id="KW-0408">Iron</keyword>
<dbReference type="CDD" id="cd13944">
    <property type="entry name" value="lytB_ispH"/>
    <property type="match status" value="1"/>
</dbReference>
<evidence type="ECO:0000256" key="8">
    <source>
        <dbReference type="ARBA" id="ARBA00046314"/>
    </source>
</evidence>
<keyword evidence="4 9" id="KW-0560">Oxidoreductase</keyword>
<dbReference type="AlphaFoldDB" id="A0A437PU32"/>
<evidence type="ECO:0000256" key="6">
    <source>
        <dbReference type="ARBA" id="ARBA00023014"/>
    </source>
</evidence>
<comment type="caution">
    <text evidence="9">The sequence shown here is derived from an EMBL/GenBank/DDBJ whole genome shotgun (WGS) entry which is preliminary data.</text>
</comment>
<dbReference type="EMBL" id="SACY01000002">
    <property type="protein sequence ID" value="RVU25771.1"/>
    <property type="molecule type" value="Genomic_DNA"/>
</dbReference>
<dbReference type="NCBIfam" id="NF009911">
    <property type="entry name" value="PRK13371.1"/>
    <property type="match status" value="1"/>
</dbReference>
<keyword evidence="10" id="KW-1185">Reference proteome</keyword>
<evidence type="ECO:0000256" key="4">
    <source>
        <dbReference type="ARBA" id="ARBA00023002"/>
    </source>
</evidence>
<dbReference type="Gene3D" id="3.40.1010.20">
    <property type="entry name" value="4-hydroxy-3-methylbut-2-enyl diphosphate reductase, catalytic domain"/>
    <property type="match status" value="2"/>
</dbReference>
<organism evidence="9 10">
    <name type="scientific">Sandaracinomonas limnophila</name>
    <dbReference type="NCBI Taxonomy" id="1862386"/>
    <lineage>
        <taxon>Bacteria</taxon>
        <taxon>Pseudomonadati</taxon>
        <taxon>Bacteroidota</taxon>
        <taxon>Cytophagia</taxon>
        <taxon>Cytophagales</taxon>
        <taxon>Flectobacillaceae</taxon>
        <taxon>Sandaracinomonas</taxon>
    </lineage>
</organism>
<dbReference type="Proteomes" id="UP000282832">
    <property type="component" value="Unassembled WGS sequence"/>
</dbReference>
<dbReference type="GO" id="GO:0050992">
    <property type="term" value="P:dimethylallyl diphosphate biosynthetic process"/>
    <property type="evidence" value="ECO:0007669"/>
    <property type="project" value="InterPro"/>
</dbReference>